<feature type="compositionally biased region" description="Polar residues" evidence="2">
    <location>
        <begin position="489"/>
        <end position="499"/>
    </location>
</feature>
<evidence type="ECO:0000256" key="1">
    <source>
        <dbReference type="SAM" id="Coils"/>
    </source>
</evidence>
<feature type="region of interest" description="Disordered" evidence="2">
    <location>
        <begin position="1"/>
        <end position="44"/>
    </location>
</feature>
<dbReference type="EMBL" id="CACRXK020021619">
    <property type="protein sequence ID" value="CAB4036017.1"/>
    <property type="molecule type" value="Genomic_DNA"/>
</dbReference>
<reference evidence="3" key="1">
    <citation type="submission" date="2020-04" db="EMBL/GenBank/DDBJ databases">
        <authorList>
            <person name="Alioto T."/>
            <person name="Alioto T."/>
            <person name="Gomez Garrido J."/>
        </authorList>
    </citation>
    <scope>NUCLEOTIDE SEQUENCE</scope>
    <source>
        <strain evidence="3">A484AB</strain>
    </source>
</reference>
<comment type="caution">
    <text evidence="3">The sequence shown here is derived from an EMBL/GenBank/DDBJ whole genome shotgun (WGS) entry which is preliminary data.</text>
</comment>
<protein>
    <submittedName>
        <fullName evidence="3">Uncharacterized protein</fullName>
    </submittedName>
</protein>
<feature type="coiled-coil region" evidence="1">
    <location>
        <begin position="311"/>
        <end position="401"/>
    </location>
</feature>
<feature type="region of interest" description="Disordered" evidence="2">
    <location>
        <begin position="489"/>
        <end position="511"/>
    </location>
</feature>
<organism evidence="3 4">
    <name type="scientific">Paramuricea clavata</name>
    <name type="common">Red gorgonian</name>
    <name type="synonym">Violescent sea-whip</name>
    <dbReference type="NCBI Taxonomy" id="317549"/>
    <lineage>
        <taxon>Eukaryota</taxon>
        <taxon>Metazoa</taxon>
        <taxon>Cnidaria</taxon>
        <taxon>Anthozoa</taxon>
        <taxon>Octocorallia</taxon>
        <taxon>Malacalcyonacea</taxon>
        <taxon>Plexauridae</taxon>
        <taxon>Paramuricea</taxon>
    </lineage>
</organism>
<dbReference type="AlphaFoldDB" id="A0A6S7JWB2"/>
<keyword evidence="4" id="KW-1185">Reference proteome</keyword>
<evidence type="ECO:0000313" key="4">
    <source>
        <dbReference type="Proteomes" id="UP001152795"/>
    </source>
</evidence>
<keyword evidence="1" id="KW-0175">Coiled coil</keyword>
<evidence type="ECO:0000313" key="3">
    <source>
        <dbReference type="EMBL" id="CAB4036017.1"/>
    </source>
</evidence>
<feature type="compositionally biased region" description="Polar residues" evidence="2">
    <location>
        <begin position="1"/>
        <end position="24"/>
    </location>
</feature>
<accession>A0A6S7JWB2</accession>
<sequence length="590" mass="68159">MLHWSKPNNETKLSLGSRIPVSQTKRSRSFRMNDNRKQKSTSSDFTARNVYHTSRALEIVDSEKGNMSPKFELEPQRNIEADVFDWLSKNSETSDKYTAYYLENNTSVCANTAELHSITNGETASKNNEETLGITPERDTEMAKDKTGTKSYFNAFKNAIFPFEGKYFYLSGELNNQKVSLTETTKTIGDNSAHLMEKTKIIGDNAGRLMDKTNCDDDRYKEILGDRKGDNATKTTNKKWEINGLKDTKVYHEDQRMNTEDKNGYVRCQYGCNKDNMTPLKINLKSDTYSESQQKEINRLRTQIEKLSTFVESSDERREQSEARLAQQNEELLKHIRQNKVLDNRVCCLDELRRNLQRKVDEISEEDKSLKLALKSSEEKLIEEKEKVQVLKQECSSENAKNVELELVLQTIREELGCPSPANNQKSSDLFLGTRKSHDDLGRDWAEGLNETESNLSARHVEKKVRWGDVQTQEIKKPTQSAHFNAEQQLWGPSTSSPQPEAETARPPQYSCLKQHPSEEALWKREKKQFEGKIMLLEMDKKKLRSEMDLLEATIIKEETTAQTLRENNEVLEFRILELEYELLEKAKKQ</sequence>
<gene>
    <name evidence="3" type="ORF">PACLA_8A014635</name>
</gene>
<proteinExistence type="predicted"/>
<dbReference type="Proteomes" id="UP001152795">
    <property type="component" value="Unassembled WGS sequence"/>
</dbReference>
<dbReference type="OrthoDB" id="6006105at2759"/>
<evidence type="ECO:0000256" key="2">
    <source>
        <dbReference type="SAM" id="MobiDB-lite"/>
    </source>
</evidence>
<name>A0A6S7JWB2_PARCT</name>
<feature type="coiled-coil region" evidence="1">
    <location>
        <begin position="527"/>
        <end position="582"/>
    </location>
</feature>